<dbReference type="InterPro" id="IPR033897">
    <property type="entry name" value="SRF-like_MADS-box"/>
</dbReference>
<feature type="domain" description="MADS-box" evidence="7">
    <location>
        <begin position="44"/>
        <end position="92"/>
    </location>
</feature>
<dbReference type="SUPFAM" id="SSF55455">
    <property type="entry name" value="SRF-like"/>
    <property type="match status" value="1"/>
</dbReference>
<gene>
    <name evidence="8" type="ORF">CEPIT_LOCUS612</name>
</gene>
<keyword evidence="6" id="KW-0812">Transmembrane</keyword>
<keyword evidence="3" id="KW-0238">DNA-binding</keyword>
<dbReference type="Gene3D" id="3.40.1810.10">
    <property type="entry name" value="Transcription factor, MADS-box"/>
    <property type="match status" value="1"/>
</dbReference>
<dbReference type="CDD" id="cd00266">
    <property type="entry name" value="MADS_SRF_like"/>
    <property type="match status" value="1"/>
</dbReference>
<keyword evidence="2" id="KW-0805">Transcription regulation</keyword>
<evidence type="ECO:0000313" key="8">
    <source>
        <dbReference type="EMBL" id="CAH9054090.1"/>
    </source>
</evidence>
<dbReference type="Proteomes" id="UP001152523">
    <property type="component" value="Unassembled WGS sequence"/>
</dbReference>
<dbReference type="Pfam" id="PF00319">
    <property type="entry name" value="SRF-TF"/>
    <property type="match status" value="1"/>
</dbReference>
<keyword evidence="5" id="KW-0539">Nucleus</keyword>
<dbReference type="GO" id="GO:0045944">
    <property type="term" value="P:positive regulation of transcription by RNA polymerase II"/>
    <property type="evidence" value="ECO:0007669"/>
    <property type="project" value="InterPro"/>
</dbReference>
<protein>
    <recommendedName>
        <fullName evidence="7">MADS-box domain-containing protein</fullName>
    </recommendedName>
</protein>
<dbReference type="GO" id="GO:0046983">
    <property type="term" value="F:protein dimerization activity"/>
    <property type="evidence" value="ECO:0007669"/>
    <property type="project" value="InterPro"/>
</dbReference>
<feature type="transmembrane region" description="Helical" evidence="6">
    <location>
        <begin position="17"/>
        <end position="36"/>
    </location>
</feature>
<evidence type="ECO:0000256" key="4">
    <source>
        <dbReference type="ARBA" id="ARBA00023163"/>
    </source>
</evidence>
<evidence type="ECO:0000259" key="7">
    <source>
        <dbReference type="PROSITE" id="PS50066"/>
    </source>
</evidence>
<accession>A0AAV0BWP8</accession>
<dbReference type="PROSITE" id="PS50066">
    <property type="entry name" value="MADS_BOX_2"/>
    <property type="match status" value="1"/>
</dbReference>
<dbReference type="InterPro" id="IPR050142">
    <property type="entry name" value="MADS-box/MEF2_TF"/>
</dbReference>
<evidence type="ECO:0000256" key="2">
    <source>
        <dbReference type="ARBA" id="ARBA00023015"/>
    </source>
</evidence>
<evidence type="ECO:0000256" key="5">
    <source>
        <dbReference type="ARBA" id="ARBA00023242"/>
    </source>
</evidence>
<dbReference type="InterPro" id="IPR036879">
    <property type="entry name" value="TF_MADSbox_sf"/>
</dbReference>
<reference evidence="8" key="1">
    <citation type="submission" date="2022-07" db="EMBL/GenBank/DDBJ databases">
        <authorList>
            <person name="Macas J."/>
            <person name="Novak P."/>
            <person name="Neumann P."/>
        </authorList>
    </citation>
    <scope>NUCLEOTIDE SEQUENCE</scope>
</reference>
<dbReference type="GO" id="GO:0000981">
    <property type="term" value="F:DNA-binding transcription factor activity, RNA polymerase II-specific"/>
    <property type="evidence" value="ECO:0007669"/>
    <property type="project" value="InterPro"/>
</dbReference>
<keyword evidence="6" id="KW-0472">Membrane</keyword>
<comment type="subcellular location">
    <subcellularLocation>
        <location evidence="1">Nucleus</location>
    </subcellularLocation>
</comment>
<proteinExistence type="predicted"/>
<dbReference type="SMART" id="SM00432">
    <property type="entry name" value="MADS"/>
    <property type="match status" value="1"/>
</dbReference>
<sequence>MHSVPIWLYFYTEIYHLWLYFILCLVLYGYIFNYLIEYFIQRSMGRAKLNLELIPNKKSRNLTLKKRKEGILKKIKEFTTLCDVNACMIIYGLPDEAQSSDPTIWPTDRSKVERMIQVYKEKGTENGARTYGLPNFYMDRKKKAEEELKKLKQKKLESKYPTCPKLLDGLSKPELENFVSFLDRKLRASNTRLEMINFSNNSYKNLEEEELFCHFRHDNDDYIINNMNSNPGLDNSGFVTPLQQVVRYDRHHPNMILDNPINYYYGGGGLCYMDETPNPQHPAAVEYSHPPQQVNYLGFYRHPQFAAEYYMDRTATLAPPPYMGGGDLPPLPPSIYLQVNELKSMCTLPAVAAASVGNDDGFTDFGSSGSYYLEDVEDQREEMASALPPAMAGSGGLPQLKAYQEEPAGNSSGNEFNRYYNFTNHIKRY</sequence>
<dbReference type="PANTHER" id="PTHR48019">
    <property type="entry name" value="SERUM RESPONSE FACTOR HOMOLOG"/>
    <property type="match status" value="1"/>
</dbReference>
<name>A0AAV0BWP8_9ASTE</name>
<comment type="caution">
    <text evidence="8">The sequence shown here is derived from an EMBL/GenBank/DDBJ whole genome shotgun (WGS) entry which is preliminary data.</text>
</comment>
<evidence type="ECO:0000256" key="3">
    <source>
        <dbReference type="ARBA" id="ARBA00023125"/>
    </source>
</evidence>
<keyword evidence="6" id="KW-1133">Transmembrane helix</keyword>
<dbReference type="AlphaFoldDB" id="A0AAV0BWP8"/>
<dbReference type="GO" id="GO:0000987">
    <property type="term" value="F:cis-regulatory region sequence-specific DNA binding"/>
    <property type="evidence" value="ECO:0007669"/>
    <property type="project" value="InterPro"/>
</dbReference>
<keyword evidence="9" id="KW-1185">Reference proteome</keyword>
<dbReference type="EMBL" id="CAMAPF010000005">
    <property type="protein sequence ID" value="CAH9054090.1"/>
    <property type="molecule type" value="Genomic_DNA"/>
</dbReference>
<evidence type="ECO:0000256" key="1">
    <source>
        <dbReference type="ARBA" id="ARBA00004123"/>
    </source>
</evidence>
<dbReference type="PRINTS" id="PR00404">
    <property type="entry name" value="MADSDOMAIN"/>
</dbReference>
<evidence type="ECO:0000256" key="6">
    <source>
        <dbReference type="SAM" id="Phobius"/>
    </source>
</evidence>
<dbReference type="GO" id="GO:0005634">
    <property type="term" value="C:nucleus"/>
    <property type="evidence" value="ECO:0007669"/>
    <property type="project" value="UniProtKB-SubCell"/>
</dbReference>
<keyword evidence="4" id="KW-0804">Transcription</keyword>
<evidence type="ECO:0000313" key="9">
    <source>
        <dbReference type="Proteomes" id="UP001152523"/>
    </source>
</evidence>
<dbReference type="InterPro" id="IPR002100">
    <property type="entry name" value="TF_MADSbox"/>
</dbReference>
<organism evidence="8 9">
    <name type="scientific">Cuscuta epithymum</name>
    <dbReference type="NCBI Taxonomy" id="186058"/>
    <lineage>
        <taxon>Eukaryota</taxon>
        <taxon>Viridiplantae</taxon>
        <taxon>Streptophyta</taxon>
        <taxon>Embryophyta</taxon>
        <taxon>Tracheophyta</taxon>
        <taxon>Spermatophyta</taxon>
        <taxon>Magnoliopsida</taxon>
        <taxon>eudicotyledons</taxon>
        <taxon>Gunneridae</taxon>
        <taxon>Pentapetalae</taxon>
        <taxon>asterids</taxon>
        <taxon>lamiids</taxon>
        <taxon>Solanales</taxon>
        <taxon>Convolvulaceae</taxon>
        <taxon>Cuscuteae</taxon>
        <taxon>Cuscuta</taxon>
        <taxon>Cuscuta subgen. Cuscuta</taxon>
    </lineage>
</organism>